<keyword evidence="6" id="KW-1185">Reference proteome</keyword>
<keyword evidence="2" id="KW-0547">Nucleotide-binding</keyword>
<keyword evidence="4" id="KW-0175">Coiled coil</keyword>
<dbReference type="InterPro" id="IPR041118">
    <property type="entry name" value="Rx_N"/>
</dbReference>
<evidence type="ECO:0000256" key="3">
    <source>
        <dbReference type="ARBA" id="ARBA00022821"/>
    </source>
</evidence>
<gene>
    <name evidence="7" type="primary">LOC132803279</name>
</gene>
<evidence type="ECO:0000256" key="1">
    <source>
        <dbReference type="ARBA" id="ARBA00022737"/>
    </source>
</evidence>
<dbReference type="RefSeq" id="XP_060671875.1">
    <property type="nucleotide sequence ID" value="XM_060815892.1"/>
</dbReference>
<protein>
    <submittedName>
        <fullName evidence="7">Disease resistance RPP13-like protein 1</fullName>
    </submittedName>
</protein>
<evidence type="ECO:0000256" key="4">
    <source>
        <dbReference type="SAM" id="Coils"/>
    </source>
</evidence>
<feature type="domain" description="Disease resistance N-terminal" evidence="5">
    <location>
        <begin position="10"/>
        <end position="99"/>
    </location>
</feature>
<dbReference type="Gene3D" id="1.20.5.4130">
    <property type="match status" value="1"/>
</dbReference>
<reference evidence="7" key="1">
    <citation type="submission" date="2025-08" db="UniProtKB">
        <authorList>
            <consortium name="RefSeq"/>
        </authorList>
    </citation>
    <scope>IDENTIFICATION</scope>
    <source>
        <tissue evidence="7">Seedling</tissue>
    </source>
</reference>
<name>A0ABM4A563_ZIZJJ</name>
<evidence type="ECO:0000259" key="5">
    <source>
        <dbReference type="Pfam" id="PF18052"/>
    </source>
</evidence>
<evidence type="ECO:0000313" key="7">
    <source>
        <dbReference type="RefSeq" id="XP_060671875.1"/>
    </source>
</evidence>
<organism evidence="6 7">
    <name type="scientific">Ziziphus jujuba</name>
    <name type="common">Chinese jujube</name>
    <name type="synonym">Ziziphus sativa</name>
    <dbReference type="NCBI Taxonomy" id="326968"/>
    <lineage>
        <taxon>Eukaryota</taxon>
        <taxon>Viridiplantae</taxon>
        <taxon>Streptophyta</taxon>
        <taxon>Embryophyta</taxon>
        <taxon>Tracheophyta</taxon>
        <taxon>Spermatophyta</taxon>
        <taxon>Magnoliopsida</taxon>
        <taxon>eudicotyledons</taxon>
        <taxon>Gunneridae</taxon>
        <taxon>Pentapetalae</taxon>
        <taxon>rosids</taxon>
        <taxon>fabids</taxon>
        <taxon>Rosales</taxon>
        <taxon>Rhamnaceae</taxon>
        <taxon>Paliureae</taxon>
        <taxon>Ziziphus</taxon>
    </lineage>
</organism>
<proteinExistence type="predicted"/>
<evidence type="ECO:0000313" key="6">
    <source>
        <dbReference type="Proteomes" id="UP001652623"/>
    </source>
</evidence>
<sequence length="163" mass="18036">MAAVVGEALLSAFLQVLFDRMTSKDVLNFIGRKKLNNGLLKKLKIKLLSAESVLNDAEEKQMKNLAVRKWLAELKEVIDDADDLVDEINVEALRCEIEGGSGSTSYQEITGCFHAYDSRGTANCHISAAVWLDQSSFELFCHLPDFIMVISTTGRTLTYSALS</sequence>
<dbReference type="Pfam" id="PF18052">
    <property type="entry name" value="Rx_N"/>
    <property type="match status" value="1"/>
</dbReference>
<dbReference type="GeneID" id="132803279"/>
<feature type="coiled-coil region" evidence="4">
    <location>
        <begin position="40"/>
        <end position="91"/>
    </location>
</feature>
<evidence type="ECO:0000256" key="2">
    <source>
        <dbReference type="ARBA" id="ARBA00022741"/>
    </source>
</evidence>
<accession>A0ABM4A563</accession>
<keyword evidence="3" id="KW-0611">Plant defense</keyword>
<keyword evidence="1" id="KW-0677">Repeat</keyword>
<dbReference type="Proteomes" id="UP001652623">
    <property type="component" value="Chromosome 3"/>
</dbReference>